<keyword evidence="2" id="KW-1185">Reference proteome</keyword>
<evidence type="ECO:0000313" key="1">
    <source>
        <dbReference type="EMBL" id="EJK62151.1"/>
    </source>
</evidence>
<gene>
    <name evidence="1" type="ORF">THAOC_17253</name>
</gene>
<proteinExistence type="predicted"/>
<accession>K0SMJ9</accession>
<organism evidence="1 2">
    <name type="scientific">Thalassiosira oceanica</name>
    <name type="common">Marine diatom</name>
    <dbReference type="NCBI Taxonomy" id="159749"/>
    <lineage>
        <taxon>Eukaryota</taxon>
        <taxon>Sar</taxon>
        <taxon>Stramenopiles</taxon>
        <taxon>Ochrophyta</taxon>
        <taxon>Bacillariophyta</taxon>
        <taxon>Coscinodiscophyceae</taxon>
        <taxon>Thalassiosirophycidae</taxon>
        <taxon>Thalassiosirales</taxon>
        <taxon>Thalassiosiraceae</taxon>
        <taxon>Thalassiosira</taxon>
    </lineage>
</organism>
<reference evidence="1 2" key="1">
    <citation type="journal article" date="2012" name="Genome Biol.">
        <title>Genome and low-iron response of an oceanic diatom adapted to chronic iron limitation.</title>
        <authorList>
            <person name="Lommer M."/>
            <person name="Specht M."/>
            <person name="Roy A.S."/>
            <person name="Kraemer L."/>
            <person name="Andreson R."/>
            <person name="Gutowska M.A."/>
            <person name="Wolf J."/>
            <person name="Bergner S.V."/>
            <person name="Schilhabel M.B."/>
            <person name="Klostermeier U.C."/>
            <person name="Beiko R.G."/>
            <person name="Rosenstiel P."/>
            <person name="Hippler M."/>
            <person name="Laroche J."/>
        </authorList>
    </citation>
    <scope>NUCLEOTIDE SEQUENCE [LARGE SCALE GENOMIC DNA]</scope>
    <source>
        <strain evidence="1 2">CCMP1005</strain>
    </source>
</reference>
<name>K0SMJ9_THAOC</name>
<sequence>MPEVKRTLIADGNLEIPDIRLMTCRAEQEVTPHEIWIQVERVALARIYEFEAPSFRVALQALEVAEAGAASAHCRPRFSTPAQ</sequence>
<dbReference type="AlphaFoldDB" id="K0SMJ9"/>
<dbReference type="EMBL" id="AGNL01019087">
    <property type="protein sequence ID" value="EJK62151.1"/>
    <property type="molecule type" value="Genomic_DNA"/>
</dbReference>
<protein>
    <submittedName>
        <fullName evidence="1">Uncharacterized protein</fullName>
    </submittedName>
</protein>
<dbReference type="Proteomes" id="UP000266841">
    <property type="component" value="Unassembled WGS sequence"/>
</dbReference>
<comment type="caution">
    <text evidence="1">The sequence shown here is derived from an EMBL/GenBank/DDBJ whole genome shotgun (WGS) entry which is preliminary data.</text>
</comment>
<evidence type="ECO:0000313" key="2">
    <source>
        <dbReference type="Proteomes" id="UP000266841"/>
    </source>
</evidence>